<keyword evidence="2" id="KW-1185">Reference proteome</keyword>
<comment type="caution">
    <text evidence="1">The sequence shown here is derived from an EMBL/GenBank/DDBJ whole genome shotgun (WGS) entry which is preliminary data.</text>
</comment>
<reference evidence="1 2" key="1">
    <citation type="submission" date="2024-05" db="EMBL/GenBank/DDBJ databases">
        <title>Genome sequencing and assembly of Indian major carp, Cirrhinus mrigala (Hamilton, 1822).</title>
        <authorList>
            <person name="Mohindra V."/>
            <person name="Chowdhury L.M."/>
            <person name="Lal K."/>
            <person name="Jena J.K."/>
        </authorList>
    </citation>
    <scope>NUCLEOTIDE SEQUENCE [LARGE SCALE GENOMIC DNA]</scope>
    <source>
        <strain evidence="1">CM1030</strain>
        <tissue evidence="1">Blood</tissue>
    </source>
</reference>
<organism evidence="1 2">
    <name type="scientific">Cirrhinus mrigala</name>
    <name type="common">Mrigala</name>
    <dbReference type="NCBI Taxonomy" id="683832"/>
    <lineage>
        <taxon>Eukaryota</taxon>
        <taxon>Metazoa</taxon>
        <taxon>Chordata</taxon>
        <taxon>Craniata</taxon>
        <taxon>Vertebrata</taxon>
        <taxon>Euteleostomi</taxon>
        <taxon>Actinopterygii</taxon>
        <taxon>Neopterygii</taxon>
        <taxon>Teleostei</taxon>
        <taxon>Ostariophysi</taxon>
        <taxon>Cypriniformes</taxon>
        <taxon>Cyprinidae</taxon>
        <taxon>Labeoninae</taxon>
        <taxon>Labeonini</taxon>
        <taxon>Cirrhinus</taxon>
    </lineage>
</organism>
<feature type="non-terminal residue" evidence="1">
    <location>
        <position position="1"/>
    </location>
</feature>
<accession>A0ABD0P0K3</accession>
<evidence type="ECO:0000313" key="1">
    <source>
        <dbReference type="EMBL" id="KAL0167648.1"/>
    </source>
</evidence>
<gene>
    <name evidence="1" type="ORF">M9458_035870</name>
</gene>
<proteinExistence type="predicted"/>
<evidence type="ECO:0008006" key="3">
    <source>
        <dbReference type="Google" id="ProtNLM"/>
    </source>
</evidence>
<evidence type="ECO:0000313" key="2">
    <source>
        <dbReference type="Proteomes" id="UP001529510"/>
    </source>
</evidence>
<dbReference type="AlphaFoldDB" id="A0ABD0P0K3"/>
<dbReference type="Proteomes" id="UP001529510">
    <property type="component" value="Unassembled WGS sequence"/>
</dbReference>
<dbReference type="EMBL" id="JAMKFB020000018">
    <property type="protein sequence ID" value="KAL0167648.1"/>
    <property type="molecule type" value="Genomic_DNA"/>
</dbReference>
<feature type="non-terminal residue" evidence="1">
    <location>
        <position position="152"/>
    </location>
</feature>
<protein>
    <recommendedName>
        <fullName evidence="3">von Willebrand factor</fullName>
    </recommendedName>
</protein>
<sequence length="152" mass="16699">CDPNCKRPDPPHCDHGLSVVLTNPGDCLPVYQCVCKKDQCPVTTKPSCPAYKKLSVTPSECCDSYECVCHCQNITRTCPPGYITKTTTNDCDCIEVTCTPDKVCVVDAVVYQVGSRWEEKCKTCTCTEQADRQTGLHIAQCVDPVCNQICPL</sequence>
<name>A0ABD0P0K3_CIRMR</name>